<dbReference type="Proteomes" id="UP001652504">
    <property type="component" value="Unassembled WGS sequence"/>
</dbReference>
<dbReference type="InterPro" id="IPR007338">
    <property type="entry name" value="DUF416"/>
</dbReference>
<gene>
    <name evidence="1" type="ORF">OE749_13190</name>
</gene>
<dbReference type="EMBL" id="JAOWKX010000007">
    <property type="protein sequence ID" value="MCV2885646.1"/>
    <property type="molecule type" value="Genomic_DNA"/>
</dbReference>
<name>A0ABT3ABH9_9ALTE</name>
<dbReference type="Gene3D" id="1.20.1590.10">
    <property type="entry name" value="YP_001051499.1 domain like"/>
    <property type="match status" value="1"/>
</dbReference>
<evidence type="ECO:0000313" key="2">
    <source>
        <dbReference type="Proteomes" id="UP001652504"/>
    </source>
</evidence>
<accession>A0ABT3ABH9</accession>
<organism evidence="1 2">
    <name type="scientific">Fluctibacter corallii</name>
    <dbReference type="NCBI Taxonomy" id="2984329"/>
    <lineage>
        <taxon>Bacteria</taxon>
        <taxon>Pseudomonadati</taxon>
        <taxon>Pseudomonadota</taxon>
        <taxon>Gammaproteobacteria</taxon>
        <taxon>Alteromonadales</taxon>
        <taxon>Alteromonadaceae</taxon>
        <taxon>Fluctibacter</taxon>
    </lineage>
</organism>
<reference evidence="1 2" key="1">
    <citation type="submission" date="2022-10" db="EMBL/GenBank/DDBJ databases">
        <title>Aestuariibacter sp. AA17 isolated from Montipora capitata coral fragment.</title>
        <authorList>
            <person name="Emsley S.A."/>
            <person name="Pfannmuller K.M."/>
            <person name="Loughran R.M."/>
            <person name="Shlafstein M."/>
            <person name="Papke E."/>
            <person name="Saw J.H."/>
            <person name="Ushijima B."/>
            <person name="Videau P."/>
        </authorList>
    </citation>
    <scope>NUCLEOTIDE SEQUENCE [LARGE SCALE GENOMIC DNA]</scope>
    <source>
        <strain evidence="1 2">AA17</strain>
    </source>
</reference>
<evidence type="ECO:0000313" key="1">
    <source>
        <dbReference type="EMBL" id="MCV2885646.1"/>
    </source>
</evidence>
<dbReference type="RefSeq" id="WP_263712937.1">
    <property type="nucleotide sequence ID" value="NZ_JAOWKX010000007.1"/>
</dbReference>
<dbReference type="Pfam" id="PF04222">
    <property type="entry name" value="DUF416"/>
    <property type="match status" value="1"/>
</dbReference>
<keyword evidence="2" id="KW-1185">Reference proteome</keyword>
<dbReference type="InterPro" id="IPR023381">
    <property type="entry name" value="YP001051499.1-like_dom_sf"/>
</dbReference>
<sequence length="194" mass="21852">MNNKLNTFQRVRELEGWAAVAFATTLVERMSPNFRLFCQACEFEGNEQFEKSLNVIWEWLSQQKMKVNWATHIEKVEEMTPDAADFDSYGVFPAIDAAISLTSTMYLAKQDDLQGAVVVSKLSQGSVEAFIEATSEEELSAQDIKAHPLMQWEIGFQNALLDFLSTAKRNTDSVKALREMATVDGISNIGIERE</sequence>
<comment type="caution">
    <text evidence="1">The sequence shown here is derived from an EMBL/GenBank/DDBJ whole genome shotgun (WGS) entry which is preliminary data.</text>
</comment>
<protein>
    <submittedName>
        <fullName evidence="1">YjaG family protein</fullName>
    </submittedName>
</protein>
<proteinExistence type="predicted"/>